<organism evidence="1 2">
    <name type="scientific">Spirosoma telluris</name>
    <dbReference type="NCBI Taxonomy" id="2183553"/>
    <lineage>
        <taxon>Bacteria</taxon>
        <taxon>Pseudomonadati</taxon>
        <taxon>Bacteroidota</taxon>
        <taxon>Cytophagia</taxon>
        <taxon>Cytophagales</taxon>
        <taxon>Cytophagaceae</taxon>
        <taxon>Spirosoma</taxon>
    </lineage>
</organism>
<dbReference type="AlphaFoldDB" id="A0A327NEM8"/>
<name>A0A327NEM8_9BACT</name>
<evidence type="ECO:0000313" key="1">
    <source>
        <dbReference type="EMBL" id="RAI73770.1"/>
    </source>
</evidence>
<dbReference type="EMBL" id="QLII01000001">
    <property type="protein sequence ID" value="RAI73770.1"/>
    <property type="molecule type" value="Genomic_DNA"/>
</dbReference>
<proteinExistence type="predicted"/>
<comment type="caution">
    <text evidence="1">The sequence shown here is derived from an EMBL/GenBank/DDBJ whole genome shotgun (WGS) entry which is preliminary data.</text>
</comment>
<keyword evidence="2" id="KW-1185">Reference proteome</keyword>
<accession>A0A327NEM8</accession>
<reference evidence="1 2" key="1">
    <citation type="submission" date="2018-06" db="EMBL/GenBank/DDBJ databases">
        <title>Spirosoma sp. HMF3257 Genome sequencing and assembly.</title>
        <authorList>
            <person name="Kang H."/>
            <person name="Cha I."/>
            <person name="Kim H."/>
            <person name="Kang J."/>
            <person name="Joh K."/>
        </authorList>
    </citation>
    <scope>NUCLEOTIDE SEQUENCE [LARGE SCALE GENOMIC DNA]</scope>
    <source>
        <strain evidence="1 2">HMF3257</strain>
    </source>
</reference>
<protein>
    <submittedName>
        <fullName evidence="1">Uncharacterized protein</fullName>
    </submittedName>
</protein>
<dbReference type="RefSeq" id="WP_111340645.1">
    <property type="nucleotide sequence ID" value="NZ_QLII01000001.1"/>
</dbReference>
<dbReference type="Proteomes" id="UP000249016">
    <property type="component" value="Unassembled WGS sequence"/>
</dbReference>
<dbReference type="OrthoDB" id="7794186at2"/>
<sequence length="373" mass="36730">MQKVSTAGVATCPPCENPDITISGPICATDGSSTYTLNYTTTAGTTVQVSTGSASNGVISGINSGQTVTITVTNACGTKTITPPTANCIVCVKPILTVGNVACTGANSYSVALYTSSNTVNVSPVSAVVDVANRRITGIPLGTPVSVTALNGAGCFETMTVASPPSCATTLNCTLPQLTVGQPICNGNTYTVSFIVDGAGTVGTSAGSLNLINHTVSGILTGTNVVLTAINGTCVSSITVVSPVSCTDPCENPAITLSGPICSTSAIGTYVVNYTATAGTTVTPSSGTALNGLISGIPTGQVLSLTISTTNGCAPKVVTISPASCTVCSTISVVPNVGRVTCTNTATGSITLTVSGVPSLTVTSGVITPPIKI</sequence>
<evidence type="ECO:0000313" key="2">
    <source>
        <dbReference type="Proteomes" id="UP000249016"/>
    </source>
</evidence>
<gene>
    <name evidence="1" type="ORF">HMF3257_03980</name>
</gene>